<comment type="caution">
    <text evidence="1">The sequence shown here is derived from an EMBL/GenBank/DDBJ whole genome shotgun (WGS) entry which is preliminary data.</text>
</comment>
<dbReference type="PANTHER" id="PTHR38790">
    <property type="entry name" value="2EXR DOMAIN-CONTAINING PROTEIN-RELATED"/>
    <property type="match status" value="1"/>
</dbReference>
<organism evidence="1 2">
    <name type="scientific">Karstenula rhodostoma CBS 690.94</name>
    <dbReference type="NCBI Taxonomy" id="1392251"/>
    <lineage>
        <taxon>Eukaryota</taxon>
        <taxon>Fungi</taxon>
        <taxon>Dikarya</taxon>
        <taxon>Ascomycota</taxon>
        <taxon>Pezizomycotina</taxon>
        <taxon>Dothideomycetes</taxon>
        <taxon>Pleosporomycetidae</taxon>
        <taxon>Pleosporales</taxon>
        <taxon>Massarineae</taxon>
        <taxon>Didymosphaeriaceae</taxon>
        <taxon>Karstenula</taxon>
    </lineage>
</organism>
<gene>
    <name evidence="1" type="ORF">P171DRAFT_487372</name>
</gene>
<dbReference type="Proteomes" id="UP000799764">
    <property type="component" value="Unassembled WGS sequence"/>
</dbReference>
<protein>
    <submittedName>
        <fullName evidence="1">Uncharacterized protein</fullName>
    </submittedName>
</protein>
<keyword evidence="2" id="KW-1185">Reference proteome</keyword>
<reference evidence="1" key="1">
    <citation type="journal article" date="2020" name="Stud. Mycol.">
        <title>101 Dothideomycetes genomes: a test case for predicting lifestyles and emergence of pathogens.</title>
        <authorList>
            <person name="Haridas S."/>
            <person name="Albert R."/>
            <person name="Binder M."/>
            <person name="Bloem J."/>
            <person name="Labutti K."/>
            <person name="Salamov A."/>
            <person name="Andreopoulos B."/>
            <person name="Baker S."/>
            <person name="Barry K."/>
            <person name="Bills G."/>
            <person name="Bluhm B."/>
            <person name="Cannon C."/>
            <person name="Castanera R."/>
            <person name="Culley D."/>
            <person name="Daum C."/>
            <person name="Ezra D."/>
            <person name="Gonzalez J."/>
            <person name="Henrissat B."/>
            <person name="Kuo A."/>
            <person name="Liang C."/>
            <person name="Lipzen A."/>
            <person name="Lutzoni F."/>
            <person name="Magnuson J."/>
            <person name="Mondo S."/>
            <person name="Nolan M."/>
            <person name="Ohm R."/>
            <person name="Pangilinan J."/>
            <person name="Park H.-J."/>
            <person name="Ramirez L."/>
            <person name="Alfaro M."/>
            <person name="Sun H."/>
            <person name="Tritt A."/>
            <person name="Yoshinaga Y."/>
            <person name="Zwiers L.-H."/>
            <person name="Turgeon B."/>
            <person name="Goodwin S."/>
            <person name="Spatafora J."/>
            <person name="Crous P."/>
            <person name="Grigoriev I."/>
        </authorList>
    </citation>
    <scope>NUCLEOTIDE SEQUENCE</scope>
    <source>
        <strain evidence="1">CBS 690.94</strain>
    </source>
</reference>
<evidence type="ECO:0000313" key="2">
    <source>
        <dbReference type="Proteomes" id="UP000799764"/>
    </source>
</evidence>
<dbReference type="OrthoDB" id="5413827at2759"/>
<sequence length="194" mass="21659">MTSTNALKAPGDSAMSSAMTRAITVRNQTVSPLLRLPGEIRNKIYAYASHNNALYVNTRSGRLQNHENSRGLIFACRQTLAEAKQICMEEVVLQFPPGKGLFIFRKRVPASTLAPIRRISFPMEVTRLILDCHDHTNAASVIGSRLVSLDTVFVCAYWDSRIPNDQARREIITDRLVKVTGNQSLKVVFGLCNR</sequence>
<proteinExistence type="predicted"/>
<evidence type="ECO:0000313" key="1">
    <source>
        <dbReference type="EMBL" id="KAF2442114.1"/>
    </source>
</evidence>
<dbReference type="AlphaFoldDB" id="A0A9P4U8B2"/>
<name>A0A9P4U8B2_9PLEO</name>
<dbReference type="EMBL" id="MU001504">
    <property type="protein sequence ID" value="KAF2442114.1"/>
    <property type="molecule type" value="Genomic_DNA"/>
</dbReference>
<accession>A0A9P4U8B2</accession>
<dbReference type="PANTHER" id="PTHR38790:SF4">
    <property type="entry name" value="2EXR DOMAIN-CONTAINING PROTEIN"/>
    <property type="match status" value="1"/>
</dbReference>